<reference evidence="2" key="1">
    <citation type="submission" date="2020-05" db="EMBL/GenBank/DDBJ databases">
        <authorList>
            <person name="Chiriac C."/>
            <person name="Salcher M."/>
            <person name="Ghai R."/>
            <person name="Kavagutti S V."/>
        </authorList>
    </citation>
    <scope>NUCLEOTIDE SEQUENCE</scope>
</reference>
<dbReference type="EMBL" id="LR797435">
    <property type="protein sequence ID" value="CAB4215762.1"/>
    <property type="molecule type" value="Genomic_DNA"/>
</dbReference>
<proteinExistence type="predicted"/>
<evidence type="ECO:0000313" key="4">
    <source>
        <dbReference type="EMBL" id="CAB4193008.1"/>
    </source>
</evidence>
<dbReference type="InterPro" id="IPR042047">
    <property type="entry name" value="SleB_dom1"/>
</dbReference>
<organism evidence="2">
    <name type="scientific">uncultured Caudovirales phage</name>
    <dbReference type="NCBI Taxonomy" id="2100421"/>
    <lineage>
        <taxon>Viruses</taxon>
        <taxon>Duplodnaviria</taxon>
        <taxon>Heunggongvirae</taxon>
        <taxon>Uroviricota</taxon>
        <taxon>Caudoviricetes</taxon>
        <taxon>Peduoviridae</taxon>
        <taxon>Maltschvirus</taxon>
        <taxon>Maltschvirus maltsch</taxon>
    </lineage>
</organism>
<evidence type="ECO:0000259" key="1">
    <source>
        <dbReference type="Pfam" id="PF07486"/>
    </source>
</evidence>
<dbReference type="Pfam" id="PF07486">
    <property type="entry name" value="Hydrolase_2"/>
    <property type="match status" value="1"/>
</dbReference>
<dbReference type="EMBL" id="LR797079">
    <property type="protein sequence ID" value="CAB4185048.1"/>
    <property type="molecule type" value="Genomic_DNA"/>
</dbReference>
<name>A0A6J5PX53_9CAUD</name>
<evidence type="ECO:0000313" key="2">
    <source>
        <dbReference type="EMBL" id="CAB4174706.1"/>
    </source>
</evidence>
<evidence type="ECO:0000313" key="5">
    <source>
        <dbReference type="EMBL" id="CAB4215762.1"/>
    </source>
</evidence>
<dbReference type="EMBL" id="LR797194">
    <property type="protein sequence ID" value="CAB4193008.1"/>
    <property type="molecule type" value="Genomic_DNA"/>
</dbReference>
<evidence type="ECO:0000313" key="6">
    <source>
        <dbReference type="EMBL" id="CAB5230520.1"/>
    </source>
</evidence>
<gene>
    <name evidence="3" type="ORF">UFOVP1123_2</name>
    <name evidence="4" type="ORF">UFOVP1239_7</name>
    <name evidence="5" type="ORF">UFOVP1484_6</name>
    <name evidence="6" type="ORF">UFOVP1577_12</name>
    <name evidence="2" type="ORF">UFOVP961_74</name>
</gene>
<dbReference type="Gene3D" id="1.10.10.2520">
    <property type="entry name" value="Cell wall hydrolase SleB, domain 1"/>
    <property type="match status" value="1"/>
</dbReference>
<sequence length="146" mass="16806">MTRKSLIVCLLLFPIVLHFDTKIWHLPDMKQFNCLVKNIYYEARGEPKQGQVAVGLVTLNRTQQPGFSKTICGVVHQPGQFSWTENDLSAKINRWEWGQSRDAAYRAITGNHNLGSFPAIYFHNTDTKPNWDKTPVKTIGNHIFYE</sequence>
<dbReference type="InterPro" id="IPR011105">
    <property type="entry name" value="Cell_wall_hydrolase_SleB"/>
</dbReference>
<dbReference type="EMBL" id="LR796912">
    <property type="protein sequence ID" value="CAB4174706.1"/>
    <property type="molecule type" value="Genomic_DNA"/>
</dbReference>
<evidence type="ECO:0000313" key="3">
    <source>
        <dbReference type="EMBL" id="CAB4185048.1"/>
    </source>
</evidence>
<protein>
    <submittedName>
        <fullName evidence="2">Spore_SleB, spore cortex-lytic enzyme</fullName>
    </submittedName>
</protein>
<dbReference type="EMBL" id="LR798422">
    <property type="protein sequence ID" value="CAB5230520.1"/>
    <property type="molecule type" value="Genomic_DNA"/>
</dbReference>
<accession>A0A6J5PX53</accession>
<dbReference type="GO" id="GO:0016787">
    <property type="term" value="F:hydrolase activity"/>
    <property type="evidence" value="ECO:0007669"/>
    <property type="project" value="InterPro"/>
</dbReference>
<feature type="domain" description="Cell wall hydrolase SleB" evidence="1">
    <location>
        <begin position="45"/>
        <end position="145"/>
    </location>
</feature>